<keyword evidence="6" id="KW-0564">Palmitate</keyword>
<evidence type="ECO:0000256" key="4">
    <source>
        <dbReference type="ARBA" id="ARBA00022729"/>
    </source>
</evidence>
<feature type="domain" description="Spore germination protein N-terminal" evidence="9">
    <location>
        <begin position="22"/>
        <end position="189"/>
    </location>
</feature>
<name>A0AAP3DK00_BRELA</name>
<dbReference type="InterPro" id="IPR057336">
    <property type="entry name" value="GerAC_N"/>
</dbReference>
<evidence type="ECO:0000256" key="7">
    <source>
        <dbReference type="ARBA" id="ARBA00023288"/>
    </source>
</evidence>
<dbReference type="EMBL" id="JAPTNE010000032">
    <property type="protein sequence ID" value="MCZ0809231.1"/>
    <property type="molecule type" value="Genomic_DNA"/>
</dbReference>
<dbReference type="PANTHER" id="PTHR35789">
    <property type="entry name" value="SPORE GERMINATION PROTEIN B3"/>
    <property type="match status" value="1"/>
</dbReference>
<dbReference type="GO" id="GO:0016020">
    <property type="term" value="C:membrane"/>
    <property type="evidence" value="ECO:0007669"/>
    <property type="project" value="UniProtKB-SubCell"/>
</dbReference>
<evidence type="ECO:0000259" key="9">
    <source>
        <dbReference type="Pfam" id="PF25198"/>
    </source>
</evidence>
<organism evidence="10 11">
    <name type="scientific">Brevibacillus laterosporus</name>
    <name type="common">Bacillus laterosporus</name>
    <dbReference type="NCBI Taxonomy" id="1465"/>
    <lineage>
        <taxon>Bacteria</taxon>
        <taxon>Bacillati</taxon>
        <taxon>Bacillota</taxon>
        <taxon>Bacilli</taxon>
        <taxon>Bacillales</taxon>
        <taxon>Paenibacillaceae</taxon>
        <taxon>Brevibacillus</taxon>
    </lineage>
</organism>
<evidence type="ECO:0000259" key="8">
    <source>
        <dbReference type="Pfam" id="PF05504"/>
    </source>
</evidence>
<dbReference type="AlphaFoldDB" id="A0AAP3DK00"/>
<accession>A0AAP3DK00</accession>
<dbReference type="PANTHER" id="PTHR35789:SF1">
    <property type="entry name" value="SPORE GERMINATION PROTEIN B3"/>
    <property type="match status" value="1"/>
</dbReference>
<evidence type="ECO:0000256" key="3">
    <source>
        <dbReference type="ARBA" id="ARBA00022544"/>
    </source>
</evidence>
<dbReference type="Pfam" id="PF05504">
    <property type="entry name" value="Spore_GerAC"/>
    <property type="match status" value="1"/>
</dbReference>
<proteinExistence type="inferred from homology"/>
<comment type="caution">
    <text evidence="10">The sequence shown here is derived from an EMBL/GenBank/DDBJ whole genome shotgun (WGS) entry which is preliminary data.</text>
</comment>
<keyword evidence="4" id="KW-0732">Signal</keyword>
<evidence type="ECO:0000313" key="11">
    <source>
        <dbReference type="Proteomes" id="UP001077662"/>
    </source>
</evidence>
<comment type="subcellular location">
    <subcellularLocation>
        <location evidence="1">Membrane</location>
        <topology evidence="1">Lipid-anchor</topology>
    </subcellularLocation>
</comment>
<evidence type="ECO:0000256" key="1">
    <source>
        <dbReference type="ARBA" id="ARBA00004635"/>
    </source>
</evidence>
<evidence type="ECO:0000313" key="10">
    <source>
        <dbReference type="EMBL" id="MCZ0809231.1"/>
    </source>
</evidence>
<dbReference type="Pfam" id="PF25198">
    <property type="entry name" value="Spore_GerAC_N"/>
    <property type="match status" value="1"/>
</dbReference>
<sequence length="370" mass="42646">MRQIIYKFFMGMLIVVLTGCTDRIELEDATLIVTLGLDLDEHNNLVVFEKSPIFSREVKKNTEHHDVQSSTVEQSYTNLDSVVAGSTRTGKTQLLLISKRLLQRKEILPYLDALYRDPKNSTNLRIIAIDGPVSEVVNFELKNKPRLSIYLSKLIDSSSLRHITSKVTLRKFHYMMVEPGITPFISEIKKEKEELRVLGVTLLNDKGYYRTSLNLQETELLDLLRNNQKASYSFTIPVKMLGSNKKNISILVKPQKRNITTNYQHGLPQFDIEIKVVGNITERTFQMNLEKKGNKRKLEAMIENEINKLMAALIKKLQRHQVDPIGLGLYVRAYHYNKWKAMNKPWAEIFAKSSIRLQSQVEIKNIGVIK</sequence>
<evidence type="ECO:0000256" key="6">
    <source>
        <dbReference type="ARBA" id="ARBA00023139"/>
    </source>
</evidence>
<gene>
    <name evidence="10" type="ORF">O0554_20390</name>
</gene>
<dbReference type="InterPro" id="IPR046953">
    <property type="entry name" value="Spore_GerAC-like_C"/>
</dbReference>
<dbReference type="InterPro" id="IPR038501">
    <property type="entry name" value="Spore_GerAC_C_sf"/>
</dbReference>
<dbReference type="GO" id="GO:0009847">
    <property type="term" value="P:spore germination"/>
    <property type="evidence" value="ECO:0007669"/>
    <property type="project" value="InterPro"/>
</dbReference>
<keyword evidence="5" id="KW-0472">Membrane</keyword>
<comment type="similarity">
    <text evidence="2">Belongs to the GerABKC lipoprotein family.</text>
</comment>
<dbReference type="NCBIfam" id="TIGR02887">
    <property type="entry name" value="spore_ger_x_C"/>
    <property type="match status" value="1"/>
</dbReference>
<evidence type="ECO:0000256" key="2">
    <source>
        <dbReference type="ARBA" id="ARBA00007886"/>
    </source>
</evidence>
<dbReference type="InterPro" id="IPR008844">
    <property type="entry name" value="Spore_GerAC-like"/>
</dbReference>
<keyword evidence="7" id="KW-0449">Lipoprotein</keyword>
<dbReference type="RefSeq" id="WP_258434453.1">
    <property type="nucleotide sequence ID" value="NZ_JANSGW010000032.1"/>
</dbReference>
<keyword evidence="3" id="KW-0309">Germination</keyword>
<dbReference type="PROSITE" id="PS51257">
    <property type="entry name" value="PROKAR_LIPOPROTEIN"/>
    <property type="match status" value="1"/>
</dbReference>
<protein>
    <submittedName>
        <fullName evidence="10">Ger(X)C family spore germination protein</fullName>
    </submittedName>
</protein>
<feature type="domain" description="Spore germination GerAC-like C-terminal" evidence="8">
    <location>
        <begin position="199"/>
        <end position="367"/>
    </location>
</feature>
<dbReference type="Proteomes" id="UP001077662">
    <property type="component" value="Unassembled WGS sequence"/>
</dbReference>
<dbReference type="Gene3D" id="3.30.300.210">
    <property type="entry name" value="Nutrient germinant receptor protein C, domain 3"/>
    <property type="match status" value="1"/>
</dbReference>
<reference evidence="10" key="1">
    <citation type="submission" date="2022-09" db="EMBL/GenBank/DDBJ databases">
        <title>Genome analysis and characterization of larvicidal activity of Brevibacillus strains.</title>
        <authorList>
            <person name="Patrusheva E.V."/>
            <person name="Izotova A.O."/>
            <person name="Toshchakov S.V."/>
            <person name="Sineoky S.P."/>
        </authorList>
    </citation>
    <scope>NUCLEOTIDE SEQUENCE</scope>
    <source>
        <strain evidence="10">VKPM_B-13247</strain>
    </source>
</reference>
<evidence type="ECO:0000256" key="5">
    <source>
        <dbReference type="ARBA" id="ARBA00023136"/>
    </source>
</evidence>